<reference evidence="2 3" key="1">
    <citation type="journal article" date="2010" name="Proc. Natl. Acad. Sci. U.S.A.">
        <title>Enigmatic, ultrasmall, uncultivated Archaea.</title>
        <authorList>
            <person name="Baker B.J."/>
            <person name="Comolli L.R."/>
            <person name="Dick G.J."/>
            <person name="Hauser L.J."/>
            <person name="Hyatt D."/>
            <person name="Dill B.D."/>
            <person name="Land M.L."/>
            <person name="Verberkmoes N.C."/>
            <person name="Hettich R.L."/>
            <person name="Banfield J.F."/>
        </authorList>
    </citation>
    <scope>NUCLEOTIDE SEQUENCE [LARGE SCALE GENOMIC DNA]</scope>
</reference>
<feature type="coiled-coil region" evidence="1">
    <location>
        <begin position="66"/>
        <end position="96"/>
    </location>
</feature>
<gene>
    <name evidence="2" type="ORF">BJBARM4_0408</name>
</gene>
<evidence type="ECO:0000256" key="1">
    <source>
        <dbReference type="SAM" id="Coils"/>
    </source>
</evidence>
<keyword evidence="1" id="KW-0175">Coiled coil</keyword>
<name>D2EF91_PARA4</name>
<protein>
    <submittedName>
        <fullName evidence="2">Uncharacterized protein</fullName>
    </submittedName>
</protein>
<organism evidence="2 3">
    <name type="scientific">Candidatus Parvarchaeum acidiphilum ARMAN-4</name>
    <dbReference type="NCBI Taxonomy" id="662760"/>
    <lineage>
        <taxon>Archaea</taxon>
        <taxon>Candidatus Parvarchaeota</taxon>
        <taxon>Candidatus Parvarchaeum</taxon>
    </lineage>
</organism>
<dbReference type="AlphaFoldDB" id="D2EF91"/>
<proteinExistence type="predicted"/>
<evidence type="ECO:0000313" key="2">
    <source>
        <dbReference type="EMBL" id="EEZ93017.1"/>
    </source>
</evidence>
<dbReference type="Proteomes" id="UP000009375">
    <property type="component" value="Unassembled WGS sequence"/>
</dbReference>
<sequence>MKTLVIKIHFEMDRNTKKESASLHKIYKWADEIFKSGYTIYKTKGVWNGKATDSFTIERYEKNLKLAEDKNFIKKLKRLKEELKQEEIIITKFIADMDIIK</sequence>
<dbReference type="EMBL" id="GG730044">
    <property type="protein sequence ID" value="EEZ93017.1"/>
    <property type="molecule type" value="Genomic_DNA"/>
</dbReference>
<evidence type="ECO:0000313" key="3">
    <source>
        <dbReference type="Proteomes" id="UP000009375"/>
    </source>
</evidence>
<accession>D2EF91</accession>